<name>A0ACA9MY03_9GLOM</name>
<evidence type="ECO:0000313" key="1">
    <source>
        <dbReference type="EMBL" id="CAG8614050.1"/>
    </source>
</evidence>
<feature type="non-terminal residue" evidence="1">
    <location>
        <position position="1"/>
    </location>
</feature>
<sequence>LNGFIEIAMMDWNSGNENRKYIYMKSFQYIPLSYTAGSTIQDVIG</sequence>
<protein>
    <submittedName>
        <fullName evidence="1">22118_t:CDS:1</fullName>
    </submittedName>
</protein>
<gene>
    <name evidence="1" type="ORF">RPERSI_LOCUS6424</name>
</gene>
<keyword evidence="2" id="KW-1185">Reference proteome</keyword>
<organism evidence="1 2">
    <name type="scientific">Racocetra persica</name>
    <dbReference type="NCBI Taxonomy" id="160502"/>
    <lineage>
        <taxon>Eukaryota</taxon>
        <taxon>Fungi</taxon>
        <taxon>Fungi incertae sedis</taxon>
        <taxon>Mucoromycota</taxon>
        <taxon>Glomeromycotina</taxon>
        <taxon>Glomeromycetes</taxon>
        <taxon>Diversisporales</taxon>
        <taxon>Gigasporaceae</taxon>
        <taxon>Racocetra</taxon>
    </lineage>
</organism>
<accession>A0ACA9MY03</accession>
<comment type="caution">
    <text evidence="1">The sequence shown here is derived from an EMBL/GenBank/DDBJ whole genome shotgun (WGS) entry which is preliminary data.</text>
</comment>
<evidence type="ECO:0000313" key="2">
    <source>
        <dbReference type="Proteomes" id="UP000789920"/>
    </source>
</evidence>
<dbReference type="EMBL" id="CAJVQC010010232">
    <property type="protein sequence ID" value="CAG8614050.1"/>
    <property type="molecule type" value="Genomic_DNA"/>
</dbReference>
<dbReference type="Proteomes" id="UP000789920">
    <property type="component" value="Unassembled WGS sequence"/>
</dbReference>
<reference evidence="1" key="1">
    <citation type="submission" date="2021-06" db="EMBL/GenBank/DDBJ databases">
        <authorList>
            <person name="Kallberg Y."/>
            <person name="Tangrot J."/>
            <person name="Rosling A."/>
        </authorList>
    </citation>
    <scope>NUCLEOTIDE SEQUENCE</scope>
    <source>
        <strain evidence="1">MA461A</strain>
    </source>
</reference>
<proteinExistence type="predicted"/>